<evidence type="ECO:0000313" key="13">
    <source>
        <dbReference type="EMBL" id="MBB3192690.1"/>
    </source>
</evidence>
<evidence type="ECO:0000256" key="4">
    <source>
        <dbReference type="ARBA" id="ARBA00022741"/>
    </source>
</evidence>
<feature type="domain" description="ABC transporter" evidence="11">
    <location>
        <begin position="367"/>
        <end position="601"/>
    </location>
</feature>
<comment type="subcellular location">
    <subcellularLocation>
        <location evidence="1">Cell membrane</location>
        <topology evidence="1">Multi-pass membrane protein</topology>
    </subcellularLocation>
</comment>
<dbReference type="SMART" id="SM00448">
    <property type="entry name" value="REC"/>
    <property type="match status" value="1"/>
</dbReference>
<dbReference type="RefSeq" id="WP_088449613.1">
    <property type="nucleotide sequence ID" value="NZ_JACHXO010000001.1"/>
</dbReference>
<dbReference type="GO" id="GO:0005524">
    <property type="term" value="F:ATP binding"/>
    <property type="evidence" value="ECO:0007669"/>
    <property type="project" value="UniProtKB-KW"/>
</dbReference>
<evidence type="ECO:0000256" key="7">
    <source>
        <dbReference type="ARBA" id="ARBA00023136"/>
    </source>
</evidence>
<accession>A0ABR6GKQ4</accession>
<proteinExistence type="predicted"/>
<name>A0ABR6GKQ4_9BURK</name>
<dbReference type="InterPro" id="IPR017871">
    <property type="entry name" value="ABC_transporter-like_CS"/>
</dbReference>
<dbReference type="InterPro" id="IPR011006">
    <property type="entry name" value="CheY-like_superfamily"/>
</dbReference>
<dbReference type="PROSITE" id="PS50893">
    <property type="entry name" value="ABC_TRANSPORTER_2"/>
    <property type="match status" value="1"/>
</dbReference>
<organism evidence="13 14">
    <name type="scientific">Roseateles terrae</name>
    <dbReference type="NCBI Taxonomy" id="431060"/>
    <lineage>
        <taxon>Bacteria</taxon>
        <taxon>Pseudomonadati</taxon>
        <taxon>Pseudomonadota</taxon>
        <taxon>Betaproteobacteria</taxon>
        <taxon>Burkholderiales</taxon>
        <taxon>Sphaerotilaceae</taxon>
        <taxon>Roseateles</taxon>
    </lineage>
</organism>
<dbReference type="PROSITE" id="PS50929">
    <property type="entry name" value="ABC_TM1F"/>
    <property type="match status" value="1"/>
</dbReference>
<dbReference type="InterPro" id="IPR011527">
    <property type="entry name" value="ABC1_TM_dom"/>
</dbReference>
<dbReference type="Proteomes" id="UP000574369">
    <property type="component" value="Unassembled WGS sequence"/>
</dbReference>
<keyword evidence="3 9" id="KW-0812">Transmembrane</keyword>
<dbReference type="Gene3D" id="3.40.50.300">
    <property type="entry name" value="P-loop containing nucleotide triphosphate hydrolases"/>
    <property type="match status" value="1"/>
</dbReference>
<dbReference type="InterPro" id="IPR036640">
    <property type="entry name" value="ABC1_TM_sf"/>
</dbReference>
<dbReference type="Pfam" id="PF00664">
    <property type="entry name" value="ABC_membrane"/>
    <property type="match status" value="1"/>
</dbReference>
<keyword evidence="5 13" id="KW-0067">ATP-binding</keyword>
<sequence length="915" mass="99600">MESSPPRPTTSQVASGLWSALWPWRWRVLLAMVLLVASKLAAVGVPGLLKQIVDHLTPLPVMTGAAGATSVPAPAAGEVLTVALSLPVWLLIGYALLRYASTLFTELRDLVFARVGKQVVSGFSERAFAHLLSMSPRFHAQRNTGALVREVERGTGGLGYLLGAGVFTVVPTAVEFAAVLVVLLHYGLNFVFVISASMVLYAVWTGWMTRARVEKQRVMNAFDSRAHGLLIDTLLNYDAVKSHGREQSERARYGSVLSEFVEGSVSSQKTLSALHLGQAAIIAAGVAGVMLMAGQDTVQGRMSIGDLVLVNAYLIQVFLPLNTLGFVFRETRDALLNTEALFTLLDQQPDIQDAPDAAPLAERDTTVRFEHIDFGYDPQRQILHDLSLEIPHGKTFAVVGSSGSGKSTLARLLMRMYDPDRGLVRIGQQDLRQISQESLRQVIGVVPQDPVLFNDTIAYNIGYGKPGATREELVAAARAAQADDFIRLLPEQYDTVVGERGSRLSGGEKQRIAIARAFLKNPPIIVLDEATSALDTRAERAIQGALENVAKDRTSLIIAHRLSTIVGADEIIVMDRGRIAERGRHDDLLAHRGLYAQLWELQRQQQQAETLERRLAQHPVNLAGLLVLSLDSLREQLVAADTELYTDIDLDVASIIGDAARMARIVQLMCQLGLHGATGGRMEARLARGLMASSLTIGYHGRLDLERQEAPDTLELRTLVAGTNGHLTVLKDPFVGVQQYQLDFPLPALAPAPLPTAVVHEVIPTETVPLDELVAAQSHPLSGLNVMCVDDDEDALSSLGYLLEHDGARTERISSGHEALTRLNARATADWPDVLVCDIALGPEDGHAVVRSIRTLEAQRDVPLDQRLPAVALTGMAQPEDRLRALVAGFQRHMSKPVNPDELVRALRQLARVHA</sequence>
<dbReference type="InterPro" id="IPR003593">
    <property type="entry name" value="AAA+_ATPase"/>
</dbReference>
<evidence type="ECO:0000256" key="5">
    <source>
        <dbReference type="ARBA" id="ARBA00022840"/>
    </source>
</evidence>
<dbReference type="SUPFAM" id="SSF90123">
    <property type="entry name" value="ABC transporter transmembrane region"/>
    <property type="match status" value="1"/>
</dbReference>
<dbReference type="PANTHER" id="PTHR24221:SF654">
    <property type="entry name" value="ATP-BINDING CASSETTE SUB-FAMILY B MEMBER 6"/>
    <property type="match status" value="1"/>
</dbReference>
<evidence type="ECO:0000256" key="3">
    <source>
        <dbReference type="ARBA" id="ARBA00022692"/>
    </source>
</evidence>
<feature type="transmembrane region" description="Helical" evidence="9">
    <location>
        <begin position="190"/>
        <end position="209"/>
    </location>
</feature>
<feature type="domain" description="Response regulatory" evidence="10">
    <location>
        <begin position="785"/>
        <end position="911"/>
    </location>
</feature>
<dbReference type="Pfam" id="PF00005">
    <property type="entry name" value="ABC_tran"/>
    <property type="match status" value="1"/>
</dbReference>
<dbReference type="InterPro" id="IPR003439">
    <property type="entry name" value="ABC_transporter-like_ATP-bd"/>
</dbReference>
<dbReference type="EMBL" id="JACHXO010000001">
    <property type="protein sequence ID" value="MBB3192690.1"/>
    <property type="molecule type" value="Genomic_DNA"/>
</dbReference>
<dbReference type="InterPro" id="IPR027417">
    <property type="entry name" value="P-loop_NTPase"/>
</dbReference>
<keyword evidence="14" id="KW-1185">Reference proteome</keyword>
<dbReference type="SUPFAM" id="SSF52540">
    <property type="entry name" value="P-loop containing nucleoside triphosphate hydrolases"/>
    <property type="match status" value="1"/>
</dbReference>
<reference evidence="13 14" key="1">
    <citation type="submission" date="2020-08" db="EMBL/GenBank/DDBJ databases">
        <title>Genomic Encyclopedia of Type Strains, Phase III (KMG-III): the genomes of soil and plant-associated and newly described type strains.</title>
        <authorList>
            <person name="Whitman W."/>
        </authorList>
    </citation>
    <scope>NUCLEOTIDE SEQUENCE [LARGE SCALE GENOMIC DNA]</scope>
    <source>
        <strain evidence="13 14">CECT 7247</strain>
    </source>
</reference>
<evidence type="ECO:0000259" key="12">
    <source>
        <dbReference type="PROSITE" id="PS50929"/>
    </source>
</evidence>
<evidence type="ECO:0000313" key="14">
    <source>
        <dbReference type="Proteomes" id="UP000574369"/>
    </source>
</evidence>
<dbReference type="SUPFAM" id="SSF52172">
    <property type="entry name" value="CheY-like"/>
    <property type="match status" value="1"/>
</dbReference>
<dbReference type="PROSITE" id="PS50110">
    <property type="entry name" value="RESPONSE_REGULATORY"/>
    <property type="match status" value="1"/>
</dbReference>
<comment type="caution">
    <text evidence="13">The sequence shown here is derived from an EMBL/GenBank/DDBJ whole genome shotgun (WGS) entry which is preliminary data.</text>
</comment>
<gene>
    <name evidence="13" type="ORF">FHS28_000055</name>
</gene>
<feature type="modified residue" description="4-aspartylphosphate" evidence="8">
    <location>
        <position position="838"/>
    </location>
</feature>
<keyword evidence="7 9" id="KW-0472">Membrane</keyword>
<feature type="domain" description="ABC transmembrane type-1" evidence="12">
    <location>
        <begin position="29"/>
        <end position="333"/>
    </location>
</feature>
<dbReference type="Pfam" id="PF00072">
    <property type="entry name" value="Response_reg"/>
    <property type="match status" value="1"/>
</dbReference>
<dbReference type="CDD" id="cd18582">
    <property type="entry name" value="ABC_6TM_ATM1_ABCB7"/>
    <property type="match status" value="1"/>
</dbReference>
<feature type="transmembrane region" description="Helical" evidence="9">
    <location>
        <begin position="28"/>
        <end position="49"/>
    </location>
</feature>
<dbReference type="Gene3D" id="1.20.1560.10">
    <property type="entry name" value="ABC transporter type 1, transmembrane domain"/>
    <property type="match status" value="1"/>
</dbReference>
<dbReference type="Gene3D" id="3.40.50.2300">
    <property type="match status" value="1"/>
</dbReference>
<evidence type="ECO:0000256" key="9">
    <source>
        <dbReference type="SAM" id="Phobius"/>
    </source>
</evidence>
<evidence type="ECO:0000256" key="2">
    <source>
        <dbReference type="ARBA" id="ARBA00022475"/>
    </source>
</evidence>
<evidence type="ECO:0000259" key="10">
    <source>
        <dbReference type="PROSITE" id="PS50110"/>
    </source>
</evidence>
<dbReference type="InterPro" id="IPR001789">
    <property type="entry name" value="Sig_transdc_resp-reg_receiver"/>
</dbReference>
<feature type="transmembrane region" description="Helical" evidence="9">
    <location>
        <begin position="79"/>
        <end position="97"/>
    </location>
</feature>
<evidence type="ECO:0000259" key="11">
    <source>
        <dbReference type="PROSITE" id="PS50893"/>
    </source>
</evidence>
<dbReference type="PANTHER" id="PTHR24221">
    <property type="entry name" value="ATP-BINDING CASSETTE SUB-FAMILY B"/>
    <property type="match status" value="1"/>
</dbReference>
<feature type="transmembrane region" description="Helical" evidence="9">
    <location>
        <begin position="276"/>
        <end position="295"/>
    </location>
</feature>
<dbReference type="InterPro" id="IPR039421">
    <property type="entry name" value="Type_1_exporter"/>
</dbReference>
<keyword evidence="6 9" id="KW-1133">Transmembrane helix</keyword>
<protein>
    <submittedName>
        <fullName evidence="13">ATP-binding cassette subfamily B protein</fullName>
    </submittedName>
</protein>
<dbReference type="PROSITE" id="PS00211">
    <property type="entry name" value="ABC_TRANSPORTER_1"/>
    <property type="match status" value="1"/>
</dbReference>
<dbReference type="SMART" id="SM00382">
    <property type="entry name" value="AAA"/>
    <property type="match status" value="1"/>
</dbReference>
<evidence type="ECO:0000256" key="1">
    <source>
        <dbReference type="ARBA" id="ARBA00004651"/>
    </source>
</evidence>
<feature type="transmembrane region" description="Helical" evidence="9">
    <location>
        <begin position="158"/>
        <end position="184"/>
    </location>
</feature>
<evidence type="ECO:0000256" key="8">
    <source>
        <dbReference type="PROSITE-ProRule" id="PRU00169"/>
    </source>
</evidence>
<keyword evidence="8" id="KW-0597">Phosphoprotein</keyword>
<evidence type="ECO:0000256" key="6">
    <source>
        <dbReference type="ARBA" id="ARBA00022989"/>
    </source>
</evidence>
<keyword evidence="2" id="KW-1003">Cell membrane</keyword>
<keyword evidence="4" id="KW-0547">Nucleotide-binding</keyword>